<dbReference type="RefSeq" id="WP_213043048.1">
    <property type="nucleotide sequence ID" value="NZ_CAJNBJ010000017.1"/>
</dbReference>
<accession>A0ABN7LTW7</accession>
<protein>
    <submittedName>
        <fullName evidence="2">Amino_oxidase domain-containing protein</fullName>
    </submittedName>
</protein>
<dbReference type="Proteomes" id="UP000675880">
    <property type="component" value="Unassembled WGS sequence"/>
</dbReference>
<name>A0ABN7LTW7_9BACT</name>
<comment type="caution">
    <text evidence="2">The sequence shown here is derived from an EMBL/GenBank/DDBJ whole genome shotgun (WGS) entry which is preliminary data.</text>
</comment>
<reference evidence="2 3" key="1">
    <citation type="submission" date="2021-02" db="EMBL/GenBank/DDBJ databases">
        <authorList>
            <person name="Han P."/>
        </authorList>
    </citation>
    <scope>NUCLEOTIDE SEQUENCE [LARGE SCALE GENOMIC DNA]</scope>
    <source>
        <strain evidence="2">Candidatus Nitrospira sp. ZN2</strain>
    </source>
</reference>
<feature type="domain" description="Amine oxidase" evidence="1">
    <location>
        <begin position="14"/>
        <end position="413"/>
    </location>
</feature>
<dbReference type="PROSITE" id="PS51257">
    <property type="entry name" value="PROKAR_LIPOPROTEIN"/>
    <property type="match status" value="1"/>
</dbReference>
<keyword evidence="3" id="KW-1185">Reference proteome</keyword>
<sequence>MSVTPRVIIIGAGLAGLACARVLVKRGLACTILEASDDIGGRVRTDRVDGFQLDRGFQVFLSGYPEATAVLDYSALRLQAFHPGALVRYAGRFHRLSDPFRRPQDVLATVMNPVGSLRDKLTVLSLRQDALHRQLSARASGVSHSTLEALQAYGFSPAIQERFFRPFLGGVFLDQSLSTPCGVFEQVWAAFSRGAIALPQEGMGAIARQLADGIPDGTVRLRAPVARLDGGRVVLASGERLDADALVLATDFSTAAALRGEPVPTDPGRQSISLYFDAPAPPVRGPWLMVNGDGQGPIGTASVLSEVASSYAPARRALVAVSLANQAASDSPELLAAVRRQARDWFGGQVETWRHLRTDRIMRALPPLSLLAGRNGESQPRLRRGLYHCGDYCASGTLDGALRSGRHAAEAILADFKTL</sequence>
<dbReference type="PANTHER" id="PTHR42841">
    <property type="entry name" value="AMINE OXIDASE"/>
    <property type="match status" value="1"/>
</dbReference>
<dbReference type="InterPro" id="IPR002937">
    <property type="entry name" value="Amino_oxidase"/>
</dbReference>
<evidence type="ECO:0000313" key="2">
    <source>
        <dbReference type="EMBL" id="CAE6769187.1"/>
    </source>
</evidence>
<dbReference type="InterPro" id="IPR036188">
    <property type="entry name" value="FAD/NAD-bd_sf"/>
</dbReference>
<evidence type="ECO:0000259" key="1">
    <source>
        <dbReference type="Pfam" id="PF01593"/>
    </source>
</evidence>
<dbReference type="EMBL" id="CAJNBJ010000017">
    <property type="protein sequence ID" value="CAE6769187.1"/>
    <property type="molecule type" value="Genomic_DNA"/>
</dbReference>
<gene>
    <name evidence="2" type="ORF">NSPZN2_40192</name>
</gene>
<organism evidence="2 3">
    <name type="scientific">Nitrospira defluvii</name>
    <dbReference type="NCBI Taxonomy" id="330214"/>
    <lineage>
        <taxon>Bacteria</taxon>
        <taxon>Pseudomonadati</taxon>
        <taxon>Nitrospirota</taxon>
        <taxon>Nitrospiria</taxon>
        <taxon>Nitrospirales</taxon>
        <taxon>Nitrospiraceae</taxon>
        <taxon>Nitrospira</taxon>
    </lineage>
</organism>
<dbReference type="Pfam" id="PF01593">
    <property type="entry name" value="Amino_oxidase"/>
    <property type="match status" value="1"/>
</dbReference>
<dbReference type="Gene3D" id="3.50.50.60">
    <property type="entry name" value="FAD/NAD(P)-binding domain"/>
    <property type="match status" value="1"/>
</dbReference>
<proteinExistence type="predicted"/>
<evidence type="ECO:0000313" key="3">
    <source>
        <dbReference type="Proteomes" id="UP000675880"/>
    </source>
</evidence>
<dbReference type="SUPFAM" id="SSF51905">
    <property type="entry name" value="FAD/NAD(P)-binding domain"/>
    <property type="match status" value="1"/>
</dbReference>